<sequence length="63" mass="6973">MTVSIPLVAILGIVVWFAWRYMGLRAWHVLLCLLFGFFLAATSAAPEIRRLVAVLVQSLSRAG</sequence>
<feature type="transmembrane region" description="Helical" evidence="1">
    <location>
        <begin position="5"/>
        <end position="21"/>
    </location>
</feature>
<keyword evidence="1" id="KW-0472">Membrane</keyword>
<keyword evidence="1" id="KW-1133">Transmembrane helix</keyword>
<proteinExistence type="predicted"/>
<feature type="transmembrane region" description="Helical" evidence="1">
    <location>
        <begin position="27"/>
        <end position="45"/>
    </location>
</feature>
<organism evidence="2 3">
    <name type="scientific">Actinomadura graeca</name>
    <dbReference type="NCBI Taxonomy" id="2750812"/>
    <lineage>
        <taxon>Bacteria</taxon>
        <taxon>Bacillati</taxon>
        <taxon>Actinomycetota</taxon>
        <taxon>Actinomycetes</taxon>
        <taxon>Streptosporangiales</taxon>
        <taxon>Thermomonosporaceae</taxon>
        <taxon>Actinomadura</taxon>
    </lineage>
</organism>
<protein>
    <recommendedName>
        <fullName evidence="4">DUF2304 domain-containing protein</fullName>
    </recommendedName>
</protein>
<accession>A0ABX8QPS8</accession>
<keyword evidence="1" id="KW-0812">Transmembrane</keyword>
<evidence type="ECO:0000313" key="2">
    <source>
        <dbReference type="EMBL" id="QXJ20628.1"/>
    </source>
</evidence>
<evidence type="ECO:0000256" key="1">
    <source>
        <dbReference type="SAM" id="Phobius"/>
    </source>
</evidence>
<dbReference type="Proteomes" id="UP001049518">
    <property type="component" value="Chromosome"/>
</dbReference>
<gene>
    <name evidence="2" type="ORF">AGRA3207_001376</name>
</gene>
<evidence type="ECO:0000313" key="3">
    <source>
        <dbReference type="Proteomes" id="UP001049518"/>
    </source>
</evidence>
<dbReference type="EMBL" id="CP059572">
    <property type="protein sequence ID" value="QXJ20628.1"/>
    <property type="molecule type" value="Genomic_DNA"/>
</dbReference>
<dbReference type="RefSeq" id="WP_231333714.1">
    <property type="nucleotide sequence ID" value="NZ_CP059572.1"/>
</dbReference>
<reference evidence="2" key="1">
    <citation type="submission" date="2020-07" db="EMBL/GenBank/DDBJ databases">
        <authorList>
            <person name="Tarantini F.S."/>
            <person name="Hong K.W."/>
            <person name="Chan K.G."/>
        </authorList>
    </citation>
    <scope>NUCLEOTIDE SEQUENCE</scope>
    <source>
        <strain evidence="2">32-07</strain>
    </source>
</reference>
<keyword evidence="3" id="KW-1185">Reference proteome</keyword>
<evidence type="ECO:0008006" key="4">
    <source>
        <dbReference type="Google" id="ProtNLM"/>
    </source>
</evidence>
<name>A0ABX8QPS8_9ACTN</name>